<reference evidence="2 3" key="1">
    <citation type="journal article" date="2005" name="Nature">
        <title>The genome sequence of the rice blast fungus Magnaporthe grisea.</title>
        <authorList>
            <person name="Dean R.A."/>
            <person name="Talbot N.J."/>
            <person name="Ebbole D.J."/>
            <person name="Farman M.L."/>
            <person name="Mitchell T.K."/>
            <person name="Orbach M.J."/>
            <person name="Thon M."/>
            <person name="Kulkarni R."/>
            <person name="Xu J.R."/>
            <person name="Pan H."/>
            <person name="Read N.D."/>
            <person name="Lee Y.H."/>
            <person name="Carbone I."/>
            <person name="Brown D."/>
            <person name="Oh Y.Y."/>
            <person name="Donofrio N."/>
            <person name="Jeong J.S."/>
            <person name="Soanes D.M."/>
            <person name="Djonovic S."/>
            <person name="Kolomiets E."/>
            <person name="Rehmeyer C."/>
            <person name="Li W."/>
            <person name="Harding M."/>
            <person name="Kim S."/>
            <person name="Lebrun M.H."/>
            <person name="Bohnert H."/>
            <person name="Coughlan S."/>
            <person name="Butler J."/>
            <person name="Calvo S."/>
            <person name="Ma L.J."/>
            <person name="Nicol R."/>
            <person name="Purcell S."/>
            <person name="Nusbaum C."/>
            <person name="Galagan J.E."/>
            <person name="Birren B.W."/>
        </authorList>
    </citation>
    <scope>NUCLEOTIDE SEQUENCE [LARGE SCALE GENOMIC DNA]</scope>
    <source>
        <strain evidence="3">70-15 / ATCC MYA-4617 / FGSC 8958</strain>
    </source>
</reference>
<dbReference type="VEuPathDB" id="FungiDB:MGG_16653"/>
<reference key="2">
    <citation type="submission" date="2011-05" db="EMBL/GenBank/DDBJ databases">
        <title>The Genome Sequence of Magnaporthe oryzae 70-15.</title>
        <authorList>
            <consortium name="The Broad Institute Genome Sequencing Platform"/>
            <person name="Ma L.-J."/>
            <person name="Dead R."/>
            <person name="Young S.K."/>
            <person name="Zeng Q."/>
            <person name="Gargeya S."/>
            <person name="Fitzgerald M."/>
            <person name="Haas B."/>
            <person name="Abouelleil A."/>
            <person name="Alvarado L."/>
            <person name="Arachchi H.M."/>
            <person name="Berlin A."/>
            <person name="Brown A."/>
            <person name="Chapman S.B."/>
            <person name="Chen Z."/>
            <person name="Dunbar C."/>
            <person name="Freedman E."/>
            <person name="Gearin G."/>
            <person name="Gellesch M."/>
            <person name="Goldberg J."/>
            <person name="Griggs A."/>
            <person name="Gujja S."/>
            <person name="Heiman D."/>
            <person name="Howarth C."/>
            <person name="Larson L."/>
            <person name="Lui A."/>
            <person name="MacDonald P.J.P."/>
            <person name="Mehta T."/>
            <person name="Montmayeur A."/>
            <person name="Murphy C."/>
            <person name="Neiman D."/>
            <person name="Pearson M."/>
            <person name="Priest M."/>
            <person name="Roberts A."/>
            <person name="Saif S."/>
            <person name="Shea T."/>
            <person name="Shenoy N."/>
            <person name="Sisk P."/>
            <person name="Stolte C."/>
            <person name="Sykes S."/>
            <person name="Yandava C."/>
            <person name="Wortman J."/>
            <person name="Nusbaum C."/>
            <person name="Birren B."/>
        </authorList>
    </citation>
    <scope>NUCLEOTIDE SEQUENCE</scope>
    <source>
        <strain>70-15</strain>
    </source>
</reference>
<organism evidence="2 3">
    <name type="scientific">Pyricularia oryzae (strain 70-15 / ATCC MYA-4617 / FGSC 8958)</name>
    <name type="common">Rice blast fungus</name>
    <name type="synonym">Magnaporthe oryzae</name>
    <dbReference type="NCBI Taxonomy" id="242507"/>
    <lineage>
        <taxon>Eukaryota</taxon>
        <taxon>Fungi</taxon>
        <taxon>Dikarya</taxon>
        <taxon>Ascomycota</taxon>
        <taxon>Pezizomycotina</taxon>
        <taxon>Sordariomycetes</taxon>
        <taxon>Sordariomycetidae</taxon>
        <taxon>Magnaporthales</taxon>
        <taxon>Pyriculariaceae</taxon>
        <taxon>Pyricularia</taxon>
    </lineage>
</organism>
<dbReference type="Proteomes" id="UP000009058">
    <property type="component" value="Chromosome 3"/>
</dbReference>
<keyword evidence="3" id="KW-1185">Reference proteome</keyword>
<sequence>MSPLPPLSLERNLGALPTLVSFRVSVQWCAMVGALATVENWGVPKKPLSSSKRTLSQYQEKTPALVASVSSYPAKPATAGAHLDALNCHFASLVSDFLLSRAASAPHPPARFDSKRTAGLATDNGQPVGRQPRHNSLQRAHVVWSICDFFMASI</sequence>
<accession>G4N245</accession>
<feature type="region of interest" description="Disordered" evidence="1">
    <location>
        <begin position="108"/>
        <end position="134"/>
    </location>
</feature>
<gene>
    <name evidence="2" type="ORF">MGG_16653</name>
</gene>
<evidence type="ECO:0000313" key="2">
    <source>
        <dbReference type="EMBL" id="EHA51661.1"/>
    </source>
</evidence>
<evidence type="ECO:0000313" key="3">
    <source>
        <dbReference type="Proteomes" id="UP000009058"/>
    </source>
</evidence>
<evidence type="ECO:0000256" key="1">
    <source>
        <dbReference type="SAM" id="MobiDB-lite"/>
    </source>
</evidence>
<dbReference type="HOGENOM" id="CLU_1704580_0_0_1"/>
<dbReference type="KEGG" id="mgr:MGG_16653"/>
<dbReference type="GeneID" id="12987060"/>
<protein>
    <submittedName>
        <fullName evidence="2">Uncharacterized protein</fullName>
    </submittedName>
</protein>
<proteinExistence type="predicted"/>
<name>G4N245_PYRO7</name>
<dbReference type="AlphaFoldDB" id="G4N245"/>
<dbReference type="RefSeq" id="XP_003711468.1">
    <property type="nucleotide sequence ID" value="XM_003711420.1"/>
</dbReference>
<dbReference type="EMBL" id="CM001233">
    <property type="protein sequence ID" value="EHA51661.1"/>
    <property type="molecule type" value="Genomic_DNA"/>
</dbReference>
<dbReference type="InParanoid" id="G4N245"/>